<gene>
    <name evidence="3" type="ORF">JF922_08725</name>
</gene>
<dbReference type="Gene3D" id="3.90.330.10">
    <property type="entry name" value="Nitrile hydratase alpha /Thiocyanate hydrolase gamma"/>
    <property type="match status" value="1"/>
</dbReference>
<reference evidence="3" key="1">
    <citation type="submission" date="2020-10" db="EMBL/GenBank/DDBJ databases">
        <title>Ca. Dormibacterota MAGs.</title>
        <authorList>
            <person name="Montgomery K."/>
        </authorList>
    </citation>
    <scope>NUCLEOTIDE SEQUENCE [LARGE SCALE GENOMIC DNA]</scope>
    <source>
        <strain evidence="3">SC8812_S17_10</strain>
    </source>
</reference>
<dbReference type="RefSeq" id="WP_338200932.1">
    <property type="nucleotide sequence ID" value="NZ_JAEKNR010000097.1"/>
</dbReference>
<evidence type="ECO:0000313" key="3">
    <source>
        <dbReference type="EMBL" id="MBJ7598154.1"/>
    </source>
</evidence>
<dbReference type="GO" id="GO:0003824">
    <property type="term" value="F:catalytic activity"/>
    <property type="evidence" value="ECO:0007669"/>
    <property type="project" value="InterPro"/>
</dbReference>
<dbReference type="InterPro" id="IPR004232">
    <property type="entry name" value="CN_Hdrtase_a/SCN_Hdrlase_g"/>
</dbReference>
<dbReference type="InterPro" id="IPR022513">
    <property type="entry name" value="TOMM_pelo"/>
</dbReference>
<dbReference type="GO" id="GO:0046914">
    <property type="term" value="F:transition metal ion binding"/>
    <property type="evidence" value="ECO:0007669"/>
    <property type="project" value="InterPro"/>
</dbReference>
<name>A0A934K3E6_9BACT</name>
<dbReference type="Pfam" id="PF02979">
    <property type="entry name" value="NHase_alpha"/>
    <property type="match status" value="1"/>
</dbReference>
<comment type="caution">
    <text evidence="3">The sequence shown here is derived from an EMBL/GenBank/DDBJ whole genome shotgun (WGS) entry which is preliminary data.</text>
</comment>
<protein>
    <submittedName>
        <fullName evidence="3">NHLP leader peptide family RiPP</fullName>
    </submittedName>
</protein>
<keyword evidence="4" id="KW-1185">Reference proteome</keyword>
<evidence type="ECO:0000256" key="1">
    <source>
        <dbReference type="ARBA" id="ARBA00022723"/>
    </source>
</evidence>
<dbReference type="SUPFAM" id="SSF56209">
    <property type="entry name" value="Nitrile hydratase alpha chain"/>
    <property type="match status" value="1"/>
</dbReference>
<organism evidence="3 4">
    <name type="scientific">Candidatus Nephthysia bennettiae</name>
    <dbReference type="NCBI Taxonomy" id="3127016"/>
    <lineage>
        <taxon>Bacteria</taxon>
        <taxon>Bacillati</taxon>
        <taxon>Candidatus Dormiibacterota</taxon>
        <taxon>Candidatus Dormibacteria</taxon>
        <taxon>Candidatus Dormibacterales</taxon>
        <taxon>Candidatus Dormibacteraceae</taxon>
        <taxon>Candidatus Nephthysia</taxon>
    </lineage>
</organism>
<proteinExistence type="predicted"/>
<keyword evidence="1" id="KW-0479">Metal-binding</keyword>
<dbReference type="Proteomes" id="UP000612893">
    <property type="component" value="Unassembled WGS sequence"/>
</dbReference>
<evidence type="ECO:0000313" key="4">
    <source>
        <dbReference type="Proteomes" id="UP000612893"/>
    </source>
</evidence>
<feature type="domain" description="Nitrile hydratase alpha/Thiocyanate hydrolase gamma" evidence="2">
    <location>
        <begin position="11"/>
        <end position="73"/>
    </location>
</feature>
<accession>A0A934K3E6</accession>
<evidence type="ECO:0000259" key="2">
    <source>
        <dbReference type="Pfam" id="PF02979"/>
    </source>
</evidence>
<dbReference type="AlphaFoldDB" id="A0A934K3E6"/>
<dbReference type="NCBIfam" id="TIGR03793">
    <property type="entry name" value="leader_NHLP"/>
    <property type="match status" value="1"/>
</dbReference>
<sequence length="89" mass="9417">MEARVVERALKDESFRQQLVDDPHAALQQVLGVSLPGSVNIEVLEETPGTMYLVLPPAESGSRELSEQEVASVAGGGITWSSASNSCSC</sequence>
<dbReference type="InterPro" id="IPR036648">
    <property type="entry name" value="CN_Hdrase_a/SCN_Hdrase_g_sf"/>
</dbReference>
<dbReference type="EMBL" id="JAEKNR010000097">
    <property type="protein sequence ID" value="MBJ7598154.1"/>
    <property type="molecule type" value="Genomic_DNA"/>
</dbReference>